<dbReference type="InterPro" id="IPR036390">
    <property type="entry name" value="WH_DNA-bd_sf"/>
</dbReference>
<dbReference type="Proteomes" id="UP000288024">
    <property type="component" value="Unassembled WGS sequence"/>
</dbReference>
<dbReference type="Pfam" id="PF03466">
    <property type="entry name" value="LysR_substrate"/>
    <property type="match status" value="1"/>
</dbReference>
<dbReference type="AlphaFoldDB" id="A0A437KAQ9"/>
<evidence type="ECO:0000259" key="5">
    <source>
        <dbReference type="PROSITE" id="PS50931"/>
    </source>
</evidence>
<dbReference type="SUPFAM" id="SSF46785">
    <property type="entry name" value="Winged helix' DNA-binding domain"/>
    <property type="match status" value="1"/>
</dbReference>
<keyword evidence="7" id="KW-1185">Reference proteome</keyword>
<dbReference type="Gene3D" id="1.10.10.10">
    <property type="entry name" value="Winged helix-like DNA-binding domain superfamily/Winged helix DNA-binding domain"/>
    <property type="match status" value="1"/>
</dbReference>
<organism evidence="6 7">
    <name type="scientific">Niallia taxi</name>
    <dbReference type="NCBI Taxonomy" id="2499688"/>
    <lineage>
        <taxon>Bacteria</taxon>
        <taxon>Bacillati</taxon>
        <taxon>Bacillota</taxon>
        <taxon>Bacilli</taxon>
        <taxon>Bacillales</taxon>
        <taxon>Bacillaceae</taxon>
        <taxon>Niallia</taxon>
    </lineage>
</organism>
<keyword evidence="4" id="KW-0804">Transcription</keyword>
<comment type="caution">
    <text evidence="6">The sequence shown here is derived from an EMBL/GenBank/DDBJ whole genome shotgun (WGS) entry which is preliminary data.</text>
</comment>
<keyword evidence="2" id="KW-0805">Transcription regulation</keyword>
<dbReference type="InterPro" id="IPR005119">
    <property type="entry name" value="LysR_subst-bd"/>
</dbReference>
<dbReference type="GO" id="GO:0000976">
    <property type="term" value="F:transcription cis-regulatory region binding"/>
    <property type="evidence" value="ECO:0007669"/>
    <property type="project" value="TreeGrafter"/>
</dbReference>
<evidence type="ECO:0000256" key="3">
    <source>
        <dbReference type="ARBA" id="ARBA00023125"/>
    </source>
</evidence>
<sequence length="297" mass="34427">MEEEKEVELLYFKTFVQVVKSGNYTKAAYVLDYAQSSITTHIQKLETMYGGKRLLERHGRTMKLTPSGELLYGYAEKMLALYEESQQILNNQEVKTIRIGTIESLAIYELPHVLAEFKKRYPEVRVQIIPDTEAVIIDKINNKELDFGLIIDKPFISERIQSISIKKQKMKVIVPPDHTYTKKTFFTLADFKDETIILTEEGCTYRAYLLNQLERNYIDFTLSMELSSIETIKKAVHNKWGIGFLPEFSIEGHDQVAGIPFQDEGFHFYSQLLYRKSSSQGPVFQYLINIFSRKASV</sequence>
<comment type="similarity">
    <text evidence="1">Belongs to the LysR transcriptional regulatory family.</text>
</comment>
<evidence type="ECO:0000256" key="4">
    <source>
        <dbReference type="ARBA" id="ARBA00023163"/>
    </source>
</evidence>
<protein>
    <submittedName>
        <fullName evidence="6">LysR family transcriptional regulator</fullName>
    </submittedName>
</protein>
<proteinExistence type="inferred from homology"/>
<dbReference type="GO" id="GO:0003700">
    <property type="term" value="F:DNA-binding transcription factor activity"/>
    <property type="evidence" value="ECO:0007669"/>
    <property type="project" value="InterPro"/>
</dbReference>
<dbReference type="SUPFAM" id="SSF53850">
    <property type="entry name" value="Periplasmic binding protein-like II"/>
    <property type="match status" value="1"/>
</dbReference>
<dbReference type="EMBL" id="RZTZ01000004">
    <property type="protein sequence ID" value="RVT62505.1"/>
    <property type="molecule type" value="Genomic_DNA"/>
</dbReference>
<dbReference type="InterPro" id="IPR036388">
    <property type="entry name" value="WH-like_DNA-bd_sf"/>
</dbReference>
<dbReference type="Gene3D" id="3.40.190.290">
    <property type="match status" value="1"/>
</dbReference>
<evidence type="ECO:0000256" key="1">
    <source>
        <dbReference type="ARBA" id="ARBA00009437"/>
    </source>
</evidence>
<reference evidence="6 7" key="1">
    <citation type="submission" date="2019-01" db="EMBL/GenBank/DDBJ databases">
        <title>Bacillus sp. M5HDSG1-1, whole genome shotgun sequence.</title>
        <authorList>
            <person name="Tuo L."/>
        </authorList>
    </citation>
    <scope>NUCLEOTIDE SEQUENCE [LARGE SCALE GENOMIC DNA]</scope>
    <source>
        <strain evidence="6 7">M5HDSG1-1</strain>
    </source>
</reference>
<gene>
    <name evidence="6" type="ORF">EM808_11980</name>
</gene>
<dbReference type="PROSITE" id="PS50931">
    <property type="entry name" value="HTH_LYSR"/>
    <property type="match status" value="1"/>
</dbReference>
<dbReference type="InterPro" id="IPR000847">
    <property type="entry name" value="LysR_HTH_N"/>
</dbReference>
<evidence type="ECO:0000313" key="7">
    <source>
        <dbReference type="Proteomes" id="UP000288024"/>
    </source>
</evidence>
<dbReference type="PANTHER" id="PTHR30126">
    <property type="entry name" value="HTH-TYPE TRANSCRIPTIONAL REGULATOR"/>
    <property type="match status" value="1"/>
</dbReference>
<accession>A0A437KAQ9</accession>
<keyword evidence="3" id="KW-0238">DNA-binding</keyword>
<feature type="domain" description="HTH lysR-type" evidence="5">
    <location>
        <begin position="7"/>
        <end position="65"/>
    </location>
</feature>
<evidence type="ECO:0000256" key="2">
    <source>
        <dbReference type="ARBA" id="ARBA00023015"/>
    </source>
</evidence>
<dbReference type="CDD" id="cd05466">
    <property type="entry name" value="PBP2_LTTR_substrate"/>
    <property type="match status" value="1"/>
</dbReference>
<name>A0A437KAQ9_9BACI</name>
<evidence type="ECO:0000313" key="6">
    <source>
        <dbReference type="EMBL" id="RVT62505.1"/>
    </source>
</evidence>
<dbReference type="Pfam" id="PF00126">
    <property type="entry name" value="HTH_1"/>
    <property type="match status" value="1"/>
</dbReference>
<dbReference type="PANTHER" id="PTHR30126:SF40">
    <property type="entry name" value="HTH-TYPE TRANSCRIPTIONAL REGULATOR GLTR"/>
    <property type="match status" value="1"/>
</dbReference>